<dbReference type="EMBL" id="ML208260">
    <property type="protein sequence ID" value="TFK76401.1"/>
    <property type="molecule type" value="Genomic_DNA"/>
</dbReference>
<accession>A0ACD3BF10</accession>
<keyword evidence="2" id="KW-1185">Reference proteome</keyword>
<reference evidence="1 2" key="1">
    <citation type="journal article" date="2019" name="Nat. Ecol. Evol.">
        <title>Megaphylogeny resolves global patterns of mushroom evolution.</title>
        <authorList>
            <person name="Varga T."/>
            <person name="Krizsan K."/>
            <person name="Foldi C."/>
            <person name="Dima B."/>
            <person name="Sanchez-Garcia M."/>
            <person name="Sanchez-Ramirez S."/>
            <person name="Szollosi G.J."/>
            <person name="Szarkandi J.G."/>
            <person name="Papp V."/>
            <person name="Albert L."/>
            <person name="Andreopoulos W."/>
            <person name="Angelini C."/>
            <person name="Antonin V."/>
            <person name="Barry K.W."/>
            <person name="Bougher N.L."/>
            <person name="Buchanan P."/>
            <person name="Buyck B."/>
            <person name="Bense V."/>
            <person name="Catcheside P."/>
            <person name="Chovatia M."/>
            <person name="Cooper J."/>
            <person name="Damon W."/>
            <person name="Desjardin D."/>
            <person name="Finy P."/>
            <person name="Geml J."/>
            <person name="Haridas S."/>
            <person name="Hughes K."/>
            <person name="Justo A."/>
            <person name="Karasinski D."/>
            <person name="Kautmanova I."/>
            <person name="Kiss B."/>
            <person name="Kocsube S."/>
            <person name="Kotiranta H."/>
            <person name="LaButti K.M."/>
            <person name="Lechner B.E."/>
            <person name="Liimatainen K."/>
            <person name="Lipzen A."/>
            <person name="Lukacs Z."/>
            <person name="Mihaltcheva S."/>
            <person name="Morgado L.N."/>
            <person name="Niskanen T."/>
            <person name="Noordeloos M.E."/>
            <person name="Ohm R.A."/>
            <person name="Ortiz-Santana B."/>
            <person name="Ovrebo C."/>
            <person name="Racz N."/>
            <person name="Riley R."/>
            <person name="Savchenko A."/>
            <person name="Shiryaev A."/>
            <person name="Soop K."/>
            <person name="Spirin V."/>
            <person name="Szebenyi C."/>
            <person name="Tomsovsky M."/>
            <person name="Tulloss R.E."/>
            <person name="Uehling J."/>
            <person name="Grigoriev I.V."/>
            <person name="Vagvolgyi C."/>
            <person name="Papp T."/>
            <person name="Martin F.M."/>
            <person name="Miettinen O."/>
            <person name="Hibbett D.S."/>
            <person name="Nagy L.G."/>
        </authorList>
    </citation>
    <scope>NUCLEOTIDE SEQUENCE [LARGE SCALE GENOMIC DNA]</scope>
    <source>
        <strain evidence="1 2">NL-1719</strain>
    </source>
</reference>
<gene>
    <name evidence="1" type="ORF">BDN72DRAFT_830968</name>
</gene>
<evidence type="ECO:0000313" key="1">
    <source>
        <dbReference type="EMBL" id="TFK76401.1"/>
    </source>
</evidence>
<sequence length="318" mass="35910">MNTLSGMSLSRSPFNFVQCQRRYRSNFSAVEEWASTTPRLILNDTLRPEHLQSLYATLPTRNGHTRPSNQPTVSQELGYGHHLVFFHPRNPEHVLRPDGTDADFCPPEPFTRRMWAGGKFTWDNSNPLRIGDDAVAKASVKSVQVKGKDSEFPLVFVNQLLEISAGKTTPSVVEERVHVYLAESANRNKVIRQVTVPQTCDFSFKYKPTPTTLFRFSALTFNGHHIHLDKEYAQNVEGYPERLVHGPLTALMLLEAATFQNPKLKLNSMEYQAQNALVVDKSLGIYGAWVNESRISMWCQDEQSGVVGMTGTLLVETR</sequence>
<protein>
    <submittedName>
        <fullName evidence="1">Uncharacterized protein</fullName>
    </submittedName>
</protein>
<name>A0ACD3BF10_9AGAR</name>
<proteinExistence type="predicted"/>
<organism evidence="1 2">
    <name type="scientific">Pluteus cervinus</name>
    <dbReference type="NCBI Taxonomy" id="181527"/>
    <lineage>
        <taxon>Eukaryota</taxon>
        <taxon>Fungi</taxon>
        <taxon>Dikarya</taxon>
        <taxon>Basidiomycota</taxon>
        <taxon>Agaricomycotina</taxon>
        <taxon>Agaricomycetes</taxon>
        <taxon>Agaricomycetidae</taxon>
        <taxon>Agaricales</taxon>
        <taxon>Pluteineae</taxon>
        <taxon>Pluteaceae</taxon>
        <taxon>Pluteus</taxon>
    </lineage>
</organism>
<dbReference type="Proteomes" id="UP000308600">
    <property type="component" value="Unassembled WGS sequence"/>
</dbReference>
<evidence type="ECO:0000313" key="2">
    <source>
        <dbReference type="Proteomes" id="UP000308600"/>
    </source>
</evidence>